<name>A0ABS3UAG4_9ACTN</name>
<proteinExistence type="predicted"/>
<protein>
    <submittedName>
        <fullName evidence="2">Uncharacterized protein</fullName>
    </submittedName>
</protein>
<dbReference type="EMBL" id="JAGFNP010000018">
    <property type="protein sequence ID" value="MBO3735775.1"/>
    <property type="molecule type" value="Genomic_DNA"/>
</dbReference>
<accession>A0ABS3UAG4</accession>
<keyword evidence="1" id="KW-0472">Membrane</keyword>
<dbReference type="RefSeq" id="WP_208499700.1">
    <property type="nucleotide sequence ID" value="NZ_JAGFNP010000018.1"/>
</dbReference>
<comment type="caution">
    <text evidence="2">The sequence shown here is derived from an EMBL/GenBank/DDBJ whole genome shotgun (WGS) entry which is preliminary data.</text>
</comment>
<keyword evidence="1" id="KW-1133">Transmembrane helix</keyword>
<dbReference type="Proteomes" id="UP000681341">
    <property type="component" value="Unassembled WGS sequence"/>
</dbReference>
<keyword evidence="1" id="KW-0812">Transmembrane</keyword>
<evidence type="ECO:0000256" key="1">
    <source>
        <dbReference type="SAM" id="Phobius"/>
    </source>
</evidence>
<organism evidence="2 3">
    <name type="scientific">Glycomyces niveus</name>
    <dbReference type="NCBI Taxonomy" id="2820287"/>
    <lineage>
        <taxon>Bacteria</taxon>
        <taxon>Bacillati</taxon>
        <taxon>Actinomycetota</taxon>
        <taxon>Actinomycetes</taxon>
        <taxon>Glycomycetales</taxon>
        <taxon>Glycomycetaceae</taxon>
        <taxon>Glycomyces</taxon>
    </lineage>
</organism>
<reference evidence="2 3" key="1">
    <citation type="submission" date="2021-03" db="EMBL/GenBank/DDBJ databases">
        <title>Glycomyces sp. nov., a novel actinomycete isolated from soil.</title>
        <authorList>
            <person name="Yang X."/>
            <person name="Xu X."/>
        </authorList>
    </citation>
    <scope>NUCLEOTIDE SEQUENCE [LARGE SCALE GENOMIC DNA]</scope>
    <source>
        <strain evidence="2 3">NEAU-S30</strain>
    </source>
</reference>
<evidence type="ECO:0000313" key="2">
    <source>
        <dbReference type="EMBL" id="MBO3735775.1"/>
    </source>
</evidence>
<gene>
    <name evidence="2" type="ORF">J5V16_23365</name>
</gene>
<evidence type="ECO:0000313" key="3">
    <source>
        <dbReference type="Proteomes" id="UP000681341"/>
    </source>
</evidence>
<feature type="transmembrane region" description="Helical" evidence="1">
    <location>
        <begin position="20"/>
        <end position="41"/>
    </location>
</feature>
<sequence length="54" mass="5910">MQLPLLDGFYGGDFDVLFGTAYTAAIVGSIVLNLLFIEIYLRRRGSRRISTGAA</sequence>
<keyword evidence="3" id="KW-1185">Reference proteome</keyword>